<keyword evidence="3" id="KW-0812">Transmembrane</keyword>
<dbReference type="Proteomes" id="UP000190130">
    <property type="component" value="Unassembled WGS sequence"/>
</dbReference>
<evidence type="ECO:0000313" key="7">
    <source>
        <dbReference type="Proteomes" id="UP000051562"/>
    </source>
</evidence>
<evidence type="ECO:0000256" key="1">
    <source>
        <dbReference type="ARBA" id="ARBA00009477"/>
    </source>
</evidence>
<name>A0A0Q3T222_9HYPH</name>
<dbReference type="RefSeq" id="WP_055726965.1">
    <property type="nucleotide sequence ID" value="NZ_FUYX01000003.1"/>
</dbReference>
<dbReference type="EMBL" id="LMAR01000012">
    <property type="protein sequence ID" value="KQK31762.1"/>
    <property type="molecule type" value="Genomic_DNA"/>
</dbReference>
<dbReference type="AlphaFoldDB" id="A0A0Q3T222"/>
<dbReference type="PANTHER" id="PTHR30367:SF1">
    <property type="entry name" value="MULTIDRUG RESISTANCE PROTEIN MDTN"/>
    <property type="match status" value="1"/>
</dbReference>
<proteinExistence type="inferred from homology"/>
<evidence type="ECO:0000256" key="3">
    <source>
        <dbReference type="SAM" id="Phobius"/>
    </source>
</evidence>
<keyword evidence="3" id="KW-0472">Membrane</keyword>
<dbReference type="Pfam" id="PF25917">
    <property type="entry name" value="BSH_RND"/>
    <property type="match status" value="1"/>
</dbReference>
<keyword evidence="2" id="KW-0175">Coiled coil</keyword>
<keyword evidence="3" id="KW-1133">Transmembrane helix</keyword>
<sequence>MIVVLLNVYLALLFILVKLRVVPFNLFWKVSPVIVLLLLLVGLFIPMNWGAPQGPALVVRQSIAIVPDVAGEVIDVPVAANTPLKAGEILFKIDPTPYRSQLKALEAQYKLQEQRLSQMTQLQSTGSGRAFDVEQRQAEADQLKAQLEGAQWNLDKTVIRAPADGYVTNLALRKGARVSNLPLSPVMSFVDTADTIIGVEINQIDARYIAPGQPVELTFKFAPGQVFPGQVESVLQAISTGQAQVSGAAVTPIAIQSAPFVVRVKLDDQAFAASLPAGATGDAAIFTDRVKAAHIIRKVLLRQIAILNYVNPF</sequence>
<feature type="transmembrane region" description="Helical" evidence="3">
    <location>
        <begin position="6"/>
        <end position="26"/>
    </location>
</feature>
<dbReference type="STRING" id="53254.SAMN05660750_01323"/>
<protein>
    <submittedName>
        <fullName evidence="6">RND family efflux transporter, MFP subunit</fullName>
    </submittedName>
    <submittedName>
        <fullName evidence="5">RND transporter</fullName>
    </submittedName>
</protein>
<dbReference type="Gene3D" id="2.40.50.100">
    <property type="match status" value="1"/>
</dbReference>
<dbReference type="GO" id="GO:0022857">
    <property type="term" value="F:transmembrane transporter activity"/>
    <property type="evidence" value="ECO:0007669"/>
    <property type="project" value="InterPro"/>
</dbReference>
<feature type="domain" description="Multidrug resistance protein MdtA-like barrel-sandwich hybrid" evidence="4">
    <location>
        <begin position="63"/>
        <end position="180"/>
    </location>
</feature>
<reference evidence="5 7" key="1">
    <citation type="submission" date="2015-10" db="EMBL/GenBank/DDBJ databases">
        <title>Draft genome of Bosea thiooxidans.</title>
        <authorList>
            <person name="Wang X."/>
        </authorList>
    </citation>
    <scope>NUCLEOTIDE SEQUENCE [LARGE SCALE GENOMIC DNA]</scope>
    <source>
        <strain evidence="5 7">CGMCC 9174</strain>
    </source>
</reference>
<dbReference type="Gene3D" id="2.40.30.170">
    <property type="match status" value="1"/>
</dbReference>
<evidence type="ECO:0000313" key="5">
    <source>
        <dbReference type="EMBL" id="KQK31762.1"/>
    </source>
</evidence>
<dbReference type="EMBL" id="FUYX01000003">
    <property type="protein sequence ID" value="SKB57394.1"/>
    <property type="molecule type" value="Genomic_DNA"/>
</dbReference>
<feature type="coiled-coil region" evidence="2">
    <location>
        <begin position="102"/>
        <end position="153"/>
    </location>
</feature>
<accession>A0A0Q3T222</accession>
<evidence type="ECO:0000256" key="2">
    <source>
        <dbReference type="SAM" id="Coils"/>
    </source>
</evidence>
<dbReference type="InterPro" id="IPR050393">
    <property type="entry name" value="MFP_Efflux_Pump"/>
</dbReference>
<dbReference type="NCBIfam" id="TIGR01730">
    <property type="entry name" value="RND_mfp"/>
    <property type="match status" value="1"/>
</dbReference>
<evidence type="ECO:0000313" key="6">
    <source>
        <dbReference type="EMBL" id="SKB57394.1"/>
    </source>
</evidence>
<dbReference type="GO" id="GO:0016020">
    <property type="term" value="C:membrane"/>
    <property type="evidence" value="ECO:0007669"/>
    <property type="project" value="InterPro"/>
</dbReference>
<keyword evidence="7" id="KW-1185">Reference proteome</keyword>
<feature type="transmembrane region" description="Helical" evidence="3">
    <location>
        <begin position="33"/>
        <end position="51"/>
    </location>
</feature>
<dbReference type="InterPro" id="IPR006143">
    <property type="entry name" value="RND_pump_MFP"/>
</dbReference>
<gene>
    <name evidence="5" type="ORF">ARD30_02450</name>
    <name evidence="6" type="ORF">SAMN05660750_01323</name>
</gene>
<dbReference type="SUPFAM" id="SSF111369">
    <property type="entry name" value="HlyD-like secretion proteins"/>
    <property type="match status" value="1"/>
</dbReference>
<comment type="similarity">
    <text evidence="1">Belongs to the membrane fusion protein (MFP) (TC 8.A.1) family.</text>
</comment>
<dbReference type="Proteomes" id="UP000051562">
    <property type="component" value="Unassembled WGS sequence"/>
</dbReference>
<evidence type="ECO:0000259" key="4">
    <source>
        <dbReference type="Pfam" id="PF25917"/>
    </source>
</evidence>
<dbReference type="InterPro" id="IPR058625">
    <property type="entry name" value="MdtA-like_BSH"/>
</dbReference>
<evidence type="ECO:0000313" key="8">
    <source>
        <dbReference type="Proteomes" id="UP000190130"/>
    </source>
</evidence>
<organism evidence="5 7">
    <name type="scientific">Bosea thiooxidans</name>
    <dbReference type="NCBI Taxonomy" id="53254"/>
    <lineage>
        <taxon>Bacteria</taxon>
        <taxon>Pseudomonadati</taxon>
        <taxon>Pseudomonadota</taxon>
        <taxon>Alphaproteobacteria</taxon>
        <taxon>Hyphomicrobiales</taxon>
        <taxon>Boseaceae</taxon>
        <taxon>Bosea</taxon>
    </lineage>
</organism>
<dbReference type="OrthoDB" id="9811754at2"/>
<reference evidence="6 8" key="2">
    <citation type="submission" date="2017-02" db="EMBL/GenBank/DDBJ databases">
        <authorList>
            <person name="Peterson S.W."/>
        </authorList>
    </citation>
    <scope>NUCLEOTIDE SEQUENCE [LARGE SCALE GENOMIC DNA]</scope>
    <source>
        <strain evidence="6 8">DSM 9653</strain>
    </source>
</reference>
<dbReference type="PANTHER" id="PTHR30367">
    <property type="entry name" value="P-HYDROXYBENZOIC ACID EFFLUX PUMP SUBUNIT AAEA-RELATED"/>
    <property type="match status" value="1"/>
</dbReference>